<dbReference type="Proteomes" id="UP001501536">
    <property type="component" value="Unassembled WGS sequence"/>
</dbReference>
<gene>
    <name evidence="2" type="ORF">GCM10022377_24080</name>
</gene>
<comment type="caution">
    <text evidence="2">The sequence shown here is derived from an EMBL/GenBank/DDBJ whole genome shotgun (WGS) entry which is preliminary data.</text>
</comment>
<dbReference type="SUPFAM" id="SSF53850">
    <property type="entry name" value="Periplasmic binding protein-like II"/>
    <property type="match status" value="1"/>
</dbReference>
<feature type="chain" id="PRO_5045627894" evidence="1">
    <location>
        <begin position="36"/>
        <end position="447"/>
    </location>
</feature>
<evidence type="ECO:0000256" key="1">
    <source>
        <dbReference type="SAM" id="SignalP"/>
    </source>
</evidence>
<feature type="signal peptide" evidence="1">
    <location>
        <begin position="1"/>
        <end position="35"/>
    </location>
</feature>
<evidence type="ECO:0000313" key="3">
    <source>
        <dbReference type="Proteomes" id="UP001501536"/>
    </source>
</evidence>
<proteinExistence type="predicted"/>
<organism evidence="2 3">
    <name type="scientific">Zhihengliuella alba</name>
    <dbReference type="NCBI Taxonomy" id="547018"/>
    <lineage>
        <taxon>Bacteria</taxon>
        <taxon>Bacillati</taxon>
        <taxon>Actinomycetota</taxon>
        <taxon>Actinomycetes</taxon>
        <taxon>Micrococcales</taxon>
        <taxon>Micrococcaceae</taxon>
        <taxon>Zhihengliuella</taxon>
    </lineage>
</organism>
<dbReference type="PANTHER" id="PTHR43649">
    <property type="entry name" value="ARABINOSE-BINDING PROTEIN-RELATED"/>
    <property type="match status" value="1"/>
</dbReference>
<dbReference type="PROSITE" id="PS51318">
    <property type="entry name" value="TAT"/>
    <property type="match status" value="1"/>
</dbReference>
<dbReference type="Gene3D" id="3.40.190.10">
    <property type="entry name" value="Periplasmic binding protein-like II"/>
    <property type="match status" value="2"/>
</dbReference>
<dbReference type="PANTHER" id="PTHR43649:SF14">
    <property type="entry name" value="BLR3389 PROTEIN"/>
    <property type="match status" value="1"/>
</dbReference>
<dbReference type="InterPro" id="IPR006311">
    <property type="entry name" value="TAT_signal"/>
</dbReference>
<reference evidence="3" key="1">
    <citation type="journal article" date="2019" name="Int. J. Syst. Evol. Microbiol.">
        <title>The Global Catalogue of Microorganisms (GCM) 10K type strain sequencing project: providing services to taxonomists for standard genome sequencing and annotation.</title>
        <authorList>
            <consortium name="The Broad Institute Genomics Platform"/>
            <consortium name="The Broad Institute Genome Sequencing Center for Infectious Disease"/>
            <person name="Wu L."/>
            <person name="Ma J."/>
        </authorList>
    </citation>
    <scope>NUCLEOTIDE SEQUENCE [LARGE SCALE GENOMIC DNA]</scope>
    <source>
        <strain evidence="3">JCM 16961</strain>
    </source>
</reference>
<evidence type="ECO:0000313" key="2">
    <source>
        <dbReference type="EMBL" id="GAA3709606.1"/>
    </source>
</evidence>
<dbReference type="RefSeq" id="WP_344884964.1">
    <property type="nucleotide sequence ID" value="NZ_BAABCJ010000006.1"/>
</dbReference>
<dbReference type="Pfam" id="PF13416">
    <property type="entry name" value="SBP_bac_8"/>
    <property type="match status" value="1"/>
</dbReference>
<dbReference type="EMBL" id="BAABCJ010000006">
    <property type="protein sequence ID" value="GAA3709606.1"/>
    <property type="molecule type" value="Genomic_DNA"/>
</dbReference>
<name>A0ABP7DY64_9MICC</name>
<dbReference type="InterPro" id="IPR050490">
    <property type="entry name" value="Bact_solute-bd_prot1"/>
</dbReference>
<keyword evidence="3" id="KW-1185">Reference proteome</keyword>
<dbReference type="InterPro" id="IPR006059">
    <property type="entry name" value="SBP"/>
</dbReference>
<protein>
    <submittedName>
        <fullName evidence="2">Extracellular solute-binding protein</fullName>
    </submittedName>
</protein>
<accession>A0ABP7DY64</accession>
<keyword evidence="1" id="KW-0732">Signal</keyword>
<sequence>MPSPSNHSTAAPTRSRITRRSVLAGAALIAPLVLSACGGAQPGGATASGDGLSAWTLTGAQQSVFEDSFAAWSEAHPEQAISAEYFANDAYKEKIRTAVGSGNAPTLIFNWTGGTLADYVANEQVVDLTGRVNELGERVIPSIMQAGEVDGKQYAVPNNSTQPVILYFNEKLFEQVGAEPPTTWEETLDVVEKFKAEGITPFAVAGQSQWPYLMWIQYLTDRIGGPEVFQAIQDNEPDAWSHPAVTEALTKIQELVDAGAFGESYGSVVADNNADVALLHTDQAAMLLQGSWVYASFKTDAPEWFAEGNLGYTEFPGIEGGAGDPANVVGNPANFWSVSAAASEDQQQAAVDYLNEVNLDEGAVDALLDAGLVPSTTGAEEKIAAHEESDYLSFAYGMVQDAPNFQLSWDQALAPAQAQELLTKLAQIFQGTITPEEFVDAMNATIK</sequence>